<feature type="region of interest" description="Disordered" evidence="1">
    <location>
        <begin position="325"/>
        <end position="397"/>
    </location>
</feature>
<feature type="non-terminal residue" evidence="2">
    <location>
        <position position="397"/>
    </location>
</feature>
<feature type="compositionally biased region" description="Basic and acidic residues" evidence="1">
    <location>
        <begin position="376"/>
        <end position="397"/>
    </location>
</feature>
<proteinExistence type="predicted"/>
<dbReference type="EMBL" id="HG996472">
    <property type="protein sequence ID" value="CAG1831857.1"/>
    <property type="molecule type" value="Genomic_DNA"/>
</dbReference>
<gene>
    <name evidence="2" type="ORF">GSMUA_98950.1</name>
</gene>
<dbReference type="AlphaFoldDB" id="A0A8D6ZL80"/>
<accession>A0A8D6ZL80</accession>
<evidence type="ECO:0000313" key="2">
    <source>
        <dbReference type="EMBL" id="CAG1831857.1"/>
    </source>
</evidence>
<organism evidence="2">
    <name type="scientific">Musa acuminata subsp. malaccensis</name>
    <name type="common">Wild banana</name>
    <name type="synonym">Musa malaccensis</name>
    <dbReference type="NCBI Taxonomy" id="214687"/>
    <lineage>
        <taxon>Eukaryota</taxon>
        <taxon>Viridiplantae</taxon>
        <taxon>Streptophyta</taxon>
        <taxon>Embryophyta</taxon>
        <taxon>Tracheophyta</taxon>
        <taxon>Spermatophyta</taxon>
        <taxon>Magnoliopsida</taxon>
        <taxon>Liliopsida</taxon>
        <taxon>Zingiberales</taxon>
        <taxon>Musaceae</taxon>
        <taxon>Musa</taxon>
    </lineage>
</organism>
<sequence>MSSLSSKWIKEFQESLHYVHGKRHSGRRGESRLVRAFQEEVTERPFRVDSVSPRNERVAQELRHRPPLPALFLQAALDEAPELARRRTLGDGACGLAEADRHHQRRPIGARPLREQREVAAVQLQNRQPQAPHVGRVGVVVTAVGHRVEPLRAHVSARAHVGVAGVERPPQHLAHPEVGDLDLPGSVDEEVGRLDVAVDDLAGMKLGQTEEGLAGDSRESGLREGAATAAEQHVEGPAVHVLEEECDVAGRGGDDGVEADDVVGVDRPAEDVDLAVHLAAKRDVSSVGVHHLERVQGGGAAVADLIDGSPVAVAENPDLLEVREPELGRRRGGGGGRGRGGGEGRRHGAWRQQGREREAEAAVGGGAGVGELESEVEVREPSVADDGHADWGKSGLD</sequence>
<reference evidence="2" key="1">
    <citation type="submission" date="2021-03" db="EMBL/GenBank/DDBJ databases">
        <authorList>
            <consortium name="Genoscope - CEA"/>
            <person name="William W."/>
        </authorList>
    </citation>
    <scope>NUCLEOTIDE SEQUENCE</scope>
    <source>
        <strain evidence="2">Doubled-haploid Pahang</strain>
    </source>
</reference>
<evidence type="ECO:0000256" key="1">
    <source>
        <dbReference type="SAM" id="MobiDB-lite"/>
    </source>
</evidence>
<name>A0A8D6ZL80_MUSAM</name>
<protein>
    <submittedName>
        <fullName evidence="2">(wild Malaysian banana) hypothetical protein</fullName>
    </submittedName>
</protein>